<keyword evidence="4 10" id="KW-0808">Transferase</keyword>
<dbReference type="GO" id="GO:0005886">
    <property type="term" value="C:plasma membrane"/>
    <property type="evidence" value="ECO:0007669"/>
    <property type="project" value="UniProtKB-SubCell"/>
</dbReference>
<dbReference type="PANTHER" id="PTHR33908:SF11">
    <property type="entry name" value="MEMBRANE PROTEIN"/>
    <property type="match status" value="1"/>
</dbReference>
<feature type="domain" description="Glycosyltransferase RgtA/B/C/D-like" evidence="9">
    <location>
        <begin position="79"/>
        <end position="233"/>
    </location>
</feature>
<comment type="caution">
    <text evidence="10">The sequence shown here is derived from an EMBL/GenBank/DDBJ whole genome shotgun (WGS) entry which is preliminary data.</text>
</comment>
<feature type="transmembrane region" description="Helical" evidence="8">
    <location>
        <begin position="219"/>
        <end position="236"/>
    </location>
</feature>
<feature type="transmembrane region" description="Helical" evidence="8">
    <location>
        <begin position="361"/>
        <end position="380"/>
    </location>
</feature>
<evidence type="ECO:0000313" key="11">
    <source>
        <dbReference type="Proteomes" id="UP000553059"/>
    </source>
</evidence>
<evidence type="ECO:0000256" key="1">
    <source>
        <dbReference type="ARBA" id="ARBA00004651"/>
    </source>
</evidence>
<evidence type="ECO:0000256" key="6">
    <source>
        <dbReference type="ARBA" id="ARBA00022989"/>
    </source>
</evidence>
<proteinExistence type="predicted"/>
<evidence type="ECO:0000256" key="8">
    <source>
        <dbReference type="SAM" id="Phobius"/>
    </source>
</evidence>
<feature type="transmembrane region" description="Helical" evidence="8">
    <location>
        <begin position="177"/>
        <end position="207"/>
    </location>
</feature>
<feature type="transmembrane region" description="Helical" evidence="8">
    <location>
        <begin position="337"/>
        <end position="354"/>
    </location>
</feature>
<keyword evidence="5 8" id="KW-0812">Transmembrane</keyword>
<evidence type="ECO:0000256" key="7">
    <source>
        <dbReference type="ARBA" id="ARBA00023136"/>
    </source>
</evidence>
<keyword evidence="2" id="KW-1003">Cell membrane</keyword>
<comment type="subcellular location">
    <subcellularLocation>
        <location evidence="1">Cell membrane</location>
        <topology evidence="1">Multi-pass membrane protein</topology>
    </subcellularLocation>
</comment>
<evidence type="ECO:0000256" key="4">
    <source>
        <dbReference type="ARBA" id="ARBA00022679"/>
    </source>
</evidence>
<dbReference type="EMBL" id="DUTF01000383">
    <property type="protein sequence ID" value="HHY28619.1"/>
    <property type="molecule type" value="Genomic_DNA"/>
</dbReference>
<dbReference type="GO" id="GO:0009103">
    <property type="term" value="P:lipopolysaccharide biosynthetic process"/>
    <property type="evidence" value="ECO:0007669"/>
    <property type="project" value="UniProtKB-ARBA"/>
</dbReference>
<organism evidence="10 11">
    <name type="scientific">Desulfitobacterium dehalogenans</name>
    <dbReference type="NCBI Taxonomy" id="36854"/>
    <lineage>
        <taxon>Bacteria</taxon>
        <taxon>Bacillati</taxon>
        <taxon>Bacillota</taxon>
        <taxon>Clostridia</taxon>
        <taxon>Eubacteriales</taxon>
        <taxon>Desulfitobacteriaceae</taxon>
        <taxon>Desulfitobacterium</taxon>
    </lineage>
</organism>
<dbReference type="GO" id="GO:0016763">
    <property type="term" value="F:pentosyltransferase activity"/>
    <property type="evidence" value="ECO:0007669"/>
    <property type="project" value="TreeGrafter"/>
</dbReference>
<dbReference type="AlphaFoldDB" id="A0A7C7DC95"/>
<feature type="transmembrane region" description="Helical" evidence="8">
    <location>
        <begin position="99"/>
        <end position="120"/>
    </location>
</feature>
<evidence type="ECO:0000259" key="9">
    <source>
        <dbReference type="Pfam" id="PF13231"/>
    </source>
</evidence>
<evidence type="ECO:0000256" key="3">
    <source>
        <dbReference type="ARBA" id="ARBA00022676"/>
    </source>
</evidence>
<feature type="transmembrane region" description="Helical" evidence="8">
    <location>
        <begin position="153"/>
        <end position="171"/>
    </location>
</feature>
<dbReference type="InterPro" id="IPR038731">
    <property type="entry name" value="RgtA/B/C-like"/>
</dbReference>
<gene>
    <name evidence="10" type="ORF">GX523_18125</name>
</gene>
<evidence type="ECO:0000313" key="10">
    <source>
        <dbReference type="EMBL" id="HHY28619.1"/>
    </source>
</evidence>
<evidence type="ECO:0000256" key="5">
    <source>
        <dbReference type="ARBA" id="ARBA00022692"/>
    </source>
</evidence>
<dbReference type="InterPro" id="IPR050297">
    <property type="entry name" value="LipidA_mod_glycosyltrf_83"/>
</dbReference>
<feature type="transmembrane region" description="Helical" evidence="8">
    <location>
        <begin position="13"/>
        <end position="34"/>
    </location>
</feature>
<name>A0A7C7DC95_9FIRM</name>
<keyword evidence="6 8" id="KW-1133">Transmembrane helix</keyword>
<protein>
    <submittedName>
        <fullName evidence="10">Glycosyltransferase family 39 protein</fullName>
    </submittedName>
</protein>
<evidence type="ECO:0000256" key="2">
    <source>
        <dbReference type="ARBA" id="ARBA00022475"/>
    </source>
</evidence>
<reference evidence="10 11" key="1">
    <citation type="journal article" date="2020" name="Biotechnol. Biofuels">
        <title>New insights from the biogas microbiome by comprehensive genome-resolved metagenomics of nearly 1600 species originating from multiple anaerobic digesters.</title>
        <authorList>
            <person name="Campanaro S."/>
            <person name="Treu L."/>
            <person name="Rodriguez-R L.M."/>
            <person name="Kovalovszki A."/>
            <person name="Ziels R.M."/>
            <person name="Maus I."/>
            <person name="Zhu X."/>
            <person name="Kougias P.G."/>
            <person name="Basile A."/>
            <person name="Luo G."/>
            <person name="Schluter A."/>
            <person name="Konstantinidis K.T."/>
            <person name="Angelidaki I."/>
        </authorList>
    </citation>
    <scope>NUCLEOTIDE SEQUENCE [LARGE SCALE GENOMIC DNA]</scope>
    <source>
        <strain evidence="10">AS05jafATM_4</strain>
    </source>
</reference>
<dbReference type="Proteomes" id="UP000553059">
    <property type="component" value="Unassembled WGS sequence"/>
</dbReference>
<sequence>MFSLKSEEKKIKITLYTILALFFIICLSTVLVYGDSCLLGSIEKANNDDVKYIRSAWTFMDTGMLTYHDTKEPTVYIMPGITFVLAFFMTIFGKAAGIVAFRVFQVILQTLSLYLLFLIGRKVFNSRVALCACVIDLFFVAEYYAATLILTEVIFKFLLLLLLYLSIFAITKRKTHYYILGGFIWGIACLFRPTIAAYPAVILVIWLIKRYPLRDMIKLTAVALVGFTLIMSPWWVRNYTVFDKFIPLTFSSGNPFLQGTYLNYDQTKDYTPYTIGRTAWETNQNEMDTGIYRLKTYGTKQPLHYILWYTLGKSWHFWNYPFYWKEILGVSFTRAGSFHWLVLITAALGTVRLFKKRRESSLPFILLLVIGYFNIIHLPYYTFSRYAFPVMPLVGILSAYWLDNLIKIWKGAGYGQLQNTNSR</sequence>
<accession>A0A7C7DC95</accession>
<keyword evidence="7 8" id="KW-0472">Membrane</keyword>
<dbReference type="Pfam" id="PF13231">
    <property type="entry name" value="PMT_2"/>
    <property type="match status" value="1"/>
</dbReference>
<keyword evidence="3" id="KW-0328">Glycosyltransferase</keyword>
<dbReference type="PANTHER" id="PTHR33908">
    <property type="entry name" value="MANNOSYLTRANSFERASE YKCB-RELATED"/>
    <property type="match status" value="1"/>
</dbReference>
<feature type="transmembrane region" description="Helical" evidence="8">
    <location>
        <begin position="74"/>
        <end position="92"/>
    </location>
</feature>